<comment type="caution">
    <text evidence="1">The sequence shown here is derived from an EMBL/GenBank/DDBJ whole genome shotgun (WGS) entry which is preliminary data.</text>
</comment>
<dbReference type="AlphaFoldDB" id="A0A133ZRT7"/>
<dbReference type="Proteomes" id="UP000070394">
    <property type="component" value="Unassembled WGS sequence"/>
</dbReference>
<name>A0A133ZRT7_9FIRM</name>
<gene>
    <name evidence="1" type="ORF">HMPREF1866_01226</name>
</gene>
<accession>A0A133ZRT7</accession>
<sequence length="130" mass="14853">MVNIKTDDIRRFKTTDRAHADLFNAVLEDLIRNDKELSKSRTTTIVEALATKWEGSSIFKQIINIPNIKSSDTPIVSHKIEDGVSDVATIKGLWKAYSCLDKVVVYDGYIELLCYRKKPQRSFYLAVKEV</sequence>
<dbReference type="OrthoDB" id="1990763at2"/>
<dbReference type="STRING" id="467210.HMPREF1866_01226"/>
<keyword evidence="2" id="KW-1185">Reference proteome</keyword>
<dbReference type="PATRIC" id="fig|467210.3.peg.1216"/>
<reference evidence="2" key="1">
    <citation type="submission" date="2016-01" db="EMBL/GenBank/DDBJ databases">
        <authorList>
            <person name="Mitreva M."/>
            <person name="Pepin K.H."/>
            <person name="Mihindukulasuriya K.A."/>
            <person name="Fulton R."/>
            <person name="Fronick C."/>
            <person name="O'Laughlin M."/>
            <person name="Miner T."/>
            <person name="Herter B."/>
            <person name="Rosa B.A."/>
            <person name="Cordes M."/>
            <person name="Tomlinson C."/>
            <person name="Wollam A."/>
            <person name="Palsikar V.B."/>
            <person name="Mardis E.R."/>
            <person name="Wilson R.K."/>
        </authorList>
    </citation>
    <scope>NUCLEOTIDE SEQUENCE [LARGE SCALE GENOMIC DNA]</scope>
    <source>
        <strain evidence="2">DNF00896</strain>
    </source>
</reference>
<evidence type="ECO:0000313" key="2">
    <source>
        <dbReference type="Proteomes" id="UP000070394"/>
    </source>
</evidence>
<protein>
    <submittedName>
        <fullName evidence="1">Uncharacterized protein</fullName>
    </submittedName>
</protein>
<dbReference type="EMBL" id="LSDA01000063">
    <property type="protein sequence ID" value="KXB58187.1"/>
    <property type="molecule type" value="Genomic_DNA"/>
</dbReference>
<evidence type="ECO:0000313" key="1">
    <source>
        <dbReference type="EMBL" id="KXB58187.1"/>
    </source>
</evidence>
<dbReference type="RefSeq" id="WP_060931035.1">
    <property type="nucleotide sequence ID" value="NZ_KQ959812.1"/>
</dbReference>
<organism evidence="1 2">
    <name type="scientific">Lachnoanaerobaculum saburreum</name>
    <dbReference type="NCBI Taxonomy" id="467210"/>
    <lineage>
        <taxon>Bacteria</taxon>
        <taxon>Bacillati</taxon>
        <taxon>Bacillota</taxon>
        <taxon>Clostridia</taxon>
        <taxon>Lachnospirales</taxon>
        <taxon>Lachnospiraceae</taxon>
        <taxon>Lachnoanaerobaculum</taxon>
    </lineage>
</organism>
<proteinExistence type="predicted"/>